<feature type="transmembrane region" description="Helical" evidence="1">
    <location>
        <begin position="102"/>
        <end position="123"/>
    </location>
</feature>
<feature type="transmembrane region" description="Helical" evidence="1">
    <location>
        <begin position="32"/>
        <end position="56"/>
    </location>
</feature>
<feature type="transmembrane region" description="Helical" evidence="1">
    <location>
        <begin position="160"/>
        <end position="179"/>
    </location>
</feature>
<reference evidence="2 3" key="1">
    <citation type="submission" date="2016-10" db="EMBL/GenBank/DDBJ databases">
        <authorList>
            <person name="de Groot N.N."/>
        </authorList>
    </citation>
    <scope>NUCLEOTIDE SEQUENCE [LARGE SCALE GENOMIC DNA]</scope>
    <source>
        <strain evidence="2 3">DSM 22489</strain>
    </source>
</reference>
<organism evidence="2 3">
    <name type="scientific">Bryocella elongata</name>
    <dbReference type="NCBI Taxonomy" id="863522"/>
    <lineage>
        <taxon>Bacteria</taxon>
        <taxon>Pseudomonadati</taxon>
        <taxon>Acidobacteriota</taxon>
        <taxon>Terriglobia</taxon>
        <taxon>Terriglobales</taxon>
        <taxon>Acidobacteriaceae</taxon>
        <taxon>Bryocella</taxon>
    </lineage>
</organism>
<evidence type="ECO:0000256" key="1">
    <source>
        <dbReference type="SAM" id="Phobius"/>
    </source>
</evidence>
<accession>A0A1H6B8U9</accession>
<protein>
    <recommendedName>
        <fullName evidence="4">Dolichyl-phosphate-mannose-protein mannosyltransferase</fullName>
    </recommendedName>
</protein>
<keyword evidence="1" id="KW-0472">Membrane</keyword>
<feature type="transmembrane region" description="Helical" evidence="1">
    <location>
        <begin position="237"/>
        <end position="256"/>
    </location>
</feature>
<sequence length="579" mass="64384">MGADPKGVAAEPLFGGDPEVVRPVGRGETFPLFALGVIFAFASLAVCYHRGFVLLYGDAVAHLAIARRIFDARYPGLAQLGGVWLPLPHLLMVPFVRDMTMWQTGLAGAPMSMLSYAASVAGIWRLARRLMRQRWALVATAFYALNPNLLYLATTAMTEAVFLALFVWTIVATMEGIAAMRANVPVVARARMMLAGFLIMGQVFTRYDGWIFGAAVWCCFAYAWWNSVPEMKARLRTWFVVFTIIVAAGPLLWFWYNHHFAGDWLDFMRGPYSAKQIERRTAPPGQHYRGWHNPAWALLFYTRTAQIDAAAWEMGFVAMYASLWAMWVSLKAKGSGSRGQGSGLRVQNAESMQPLRSDVKLGLLLWVPLPFYVYSVAYGSVPIFIPQLWPHAYYNARYGMEMLPVLAIYTALAAEMLEQWLRGRSDAWAVTSAKLWPKVALALCALNCVGMMVRTPLVLKEAMVNARTRMALEKALAFEMETLPYDEPVMMSTTDHVGAVQVAGRDLKSMISEGDEQSWEWGLADPAKYAAFVIAIGNDRVAQAVKEHPQGLTEISVVCTSGQPCAKVYQSTTWKPAGH</sequence>
<evidence type="ECO:0008006" key="4">
    <source>
        <dbReference type="Google" id="ProtNLM"/>
    </source>
</evidence>
<feature type="transmembrane region" description="Helical" evidence="1">
    <location>
        <begin position="77"/>
        <end position="96"/>
    </location>
</feature>
<name>A0A1H6B8U9_9BACT</name>
<feature type="transmembrane region" description="Helical" evidence="1">
    <location>
        <begin position="361"/>
        <end position="385"/>
    </location>
</feature>
<proteinExistence type="predicted"/>
<feature type="transmembrane region" description="Helical" evidence="1">
    <location>
        <begin position="210"/>
        <end position="225"/>
    </location>
</feature>
<gene>
    <name evidence="2" type="ORF">SAMN05421819_3607</name>
</gene>
<keyword evidence="1" id="KW-0812">Transmembrane</keyword>
<dbReference type="AlphaFoldDB" id="A0A1H6B8U9"/>
<evidence type="ECO:0000313" key="3">
    <source>
        <dbReference type="Proteomes" id="UP000236728"/>
    </source>
</evidence>
<keyword evidence="3" id="KW-1185">Reference proteome</keyword>
<dbReference type="OrthoDB" id="9810303at2"/>
<dbReference type="EMBL" id="FNVA01000006">
    <property type="protein sequence ID" value="SEG56984.1"/>
    <property type="molecule type" value="Genomic_DNA"/>
</dbReference>
<evidence type="ECO:0000313" key="2">
    <source>
        <dbReference type="EMBL" id="SEG56984.1"/>
    </source>
</evidence>
<keyword evidence="1" id="KW-1133">Transmembrane helix</keyword>
<feature type="transmembrane region" description="Helical" evidence="1">
    <location>
        <begin position="309"/>
        <end position="330"/>
    </location>
</feature>
<dbReference type="Proteomes" id="UP000236728">
    <property type="component" value="Unassembled WGS sequence"/>
</dbReference>